<proteinExistence type="inferred from homology"/>
<dbReference type="PRINTS" id="PR00080">
    <property type="entry name" value="SDRFAMILY"/>
</dbReference>
<sequence>MSTNTQARIAVITGGASGIGQECARQLRAEGWQVVVWDRTAADDAVAVDVSDYASVARAAAQLDGVDLLINAAGIAGSRAPVAEKDPAEWAQVLAVNLNGTFYCAHALYPALRARGGVIVNIASVAGMVMMKGRAHYAVSKAGVATLTRSLANEWAENGIRVIAVAPGYVKTPLIQHSIDAGELDEARLAAMHPLNRLATTQEIAASLIALTRPPFLFMTGSIVTIDGGMTLGK</sequence>
<comment type="caution">
    <text evidence="2">The sequence shown here is derived from an EMBL/GenBank/DDBJ whole genome shotgun (WGS) entry which is preliminary data.</text>
</comment>
<dbReference type="PANTHER" id="PTHR42760">
    <property type="entry name" value="SHORT-CHAIN DEHYDROGENASES/REDUCTASES FAMILY MEMBER"/>
    <property type="match status" value="1"/>
</dbReference>
<dbReference type="InterPro" id="IPR020904">
    <property type="entry name" value="Sc_DH/Rdtase_CS"/>
</dbReference>
<dbReference type="Pfam" id="PF13561">
    <property type="entry name" value="adh_short_C2"/>
    <property type="match status" value="1"/>
</dbReference>
<dbReference type="GO" id="GO:0016616">
    <property type="term" value="F:oxidoreductase activity, acting on the CH-OH group of donors, NAD or NADP as acceptor"/>
    <property type="evidence" value="ECO:0007669"/>
    <property type="project" value="TreeGrafter"/>
</dbReference>
<dbReference type="PRINTS" id="PR00081">
    <property type="entry name" value="GDHRDH"/>
</dbReference>
<dbReference type="Gene3D" id="3.40.50.720">
    <property type="entry name" value="NAD(P)-binding Rossmann-like Domain"/>
    <property type="match status" value="1"/>
</dbReference>
<protein>
    <submittedName>
        <fullName evidence="2">SDR family oxidoreductase</fullName>
    </submittedName>
</protein>
<reference evidence="2 3" key="1">
    <citation type="submission" date="2018-08" db="EMBL/GenBank/DDBJ databases">
        <title>Achromobacter xylosoxidans Genome sequencing and assembly.</title>
        <authorList>
            <person name="Wang R."/>
            <person name="Rensing C."/>
            <person name="Li Y."/>
        </authorList>
    </citation>
    <scope>NUCLEOTIDE SEQUENCE [LARGE SCALE GENOMIC DNA]</scope>
    <source>
        <strain evidence="2 3">GD003A</strain>
    </source>
</reference>
<dbReference type="CDD" id="cd05233">
    <property type="entry name" value="SDR_c"/>
    <property type="match status" value="1"/>
</dbReference>
<dbReference type="AlphaFoldDB" id="A0A424W9T2"/>
<dbReference type="Proteomes" id="UP000285324">
    <property type="component" value="Unassembled WGS sequence"/>
</dbReference>
<accession>A0A424W9T2</accession>
<dbReference type="InterPro" id="IPR036291">
    <property type="entry name" value="NAD(P)-bd_dom_sf"/>
</dbReference>
<dbReference type="PANTHER" id="PTHR42760:SF40">
    <property type="entry name" value="3-OXOACYL-[ACYL-CARRIER-PROTEIN] REDUCTASE, CHLOROPLASTIC"/>
    <property type="match status" value="1"/>
</dbReference>
<organism evidence="2 3">
    <name type="scientific">Alcaligenes xylosoxydans xylosoxydans</name>
    <name type="common">Achromobacter xylosoxidans</name>
    <dbReference type="NCBI Taxonomy" id="85698"/>
    <lineage>
        <taxon>Bacteria</taxon>
        <taxon>Pseudomonadati</taxon>
        <taxon>Pseudomonadota</taxon>
        <taxon>Betaproteobacteria</taxon>
        <taxon>Burkholderiales</taxon>
        <taxon>Alcaligenaceae</taxon>
        <taxon>Achromobacter</taxon>
    </lineage>
</organism>
<evidence type="ECO:0000313" key="3">
    <source>
        <dbReference type="Proteomes" id="UP000285324"/>
    </source>
</evidence>
<dbReference type="EMBL" id="QVXO01000033">
    <property type="protein sequence ID" value="RPJ89967.1"/>
    <property type="molecule type" value="Genomic_DNA"/>
</dbReference>
<evidence type="ECO:0000256" key="1">
    <source>
        <dbReference type="ARBA" id="ARBA00006484"/>
    </source>
</evidence>
<dbReference type="PROSITE" id="PS00061">
    <property type="entry name" value="ADH_SHORT"/>
    <property type="match status" value="1"/>
</dbReference>
<name>A0A424W9T2_ALCXX</name>
<dbReference type="SUPFAM" id="SSF51735">
    <property type="entry name" value="NAD(P)-binding Rossmann-fold domains"/>
    <property type="match status" value="1"/>
</dbReference>
<gene>
    <name evidence="2" type="ORF">DY367_20310</name>
</gene>
<dbReference type="GO" id="GO:0030497">
    <property type="term" value="P:fatty acid elongation"/>
    <property type="evidence" value="ECO:0007669"/>
    <property type="project" value="TreeGrafter"/>
</dbReference>
<evidence type="ECO:0000313" key="2">
    <source>
        <dbReference type="EMBL" id="RPJ89967.1"/>
    </source>
</evidence>
<dbReference type="OrthoDB" id="196630at2"/>
<comment type="similarity">
    <text evidence="1">Belongs to the short-chain dehydrogenases/reductases (SDR) family.</text>
</comment>
<dbReference type="FunFam" id="3.40.50.720:FF:000084">
    <property type="entry name" value="Short-chain dehydrogenase reductase"/>
    <property type="match status" value="1"/>
</dbReference>
<dbReference type="InterPro" id="IPR002347">
    <property type="entry name" value="SDR_fam"/>
</dbReference>
<dbReference type="RefSeq" id="WP_118933426.1">
    <property type="nucleotide sequence ID" value="NZ_CP061008.1"/>
</dbReference>